<evidence type="ECO:0000256" key="1">
    <source>
        <dbReference type="SAM" id="MobiDB-lite"/>
    </source>
</evidence>
<dbReference type="AlphaFoldDB" id="A0A502E2X4"/>
<accession>A0A502E2X4</accession>
<keyword evidence="3" id="KW-1185">Reference proteome</keyword>
<protein>
    <submittedName>
        <fullName evidence="2">Uncharacterized protein</fullName>
    </submittedName>
</protein>
<feature type="region of interest" description="Disordered" evidence="1">
    <location>
        <begin position="1"/>
        <end position="34"/>
    </location>
</feature>
<organism evidence="2 3">
    <name type="scientific">Mycolicibacterium hodleri</name>
    <dbReference type="NCBI Taxonomy" id="49897"/>
    <lineage>
        <taxon>Bacteria</taxon>
        <taxon>Bacillati</taxon>
        <taxon>Actinomycetota</taxon>
        <taxon>Actinomycetes</taxon>
        <taxon>Mycobacteriales</taxon>
        <taxon>Mycobacteriaceae</taxon>
        <taxon>Mycolicibacterium</taxon>
    </lineage>
</organism>
<reference evidence="2 3" key="1">
    <citation type="journal article" date="2019" name="Environ. Microbiol.">
        <title>Species interactions and distinct microbial communities in high Arctic permafrost affected cryosols are associated with the CH4 and CO2 gas fluxes.</title>
        <authorList>
            <person name="Altshuler I."/>
            <person name="Hamel J."/>
            <person name="Turney S."/>
            <person name="Magnuson E."/>
            <person name="Levesque R."/>
            <person name="Greer C."/>
            <person name="Whyte L.G."/>
        </authorList>
    </citation>
    <scope>NUCLEOTIDE SEQUENCE [LARGE SCALE GENOMIC DNA]</scope>
    <source>
        <strain evidence="2 3">S5.20</strain>
    </source>
</reference>
<gene>
    <name evidence="2" type="ORF">EAH80_21350</name>
</gene>
<comment type="caution">
    <text evidence="2">The sequence shown here is derived from an EMBL/GenBank/DDBJ whole genome shotgun (WGS) entry which is preliminary data.</text>
</comment>
<dbReference type="EMBL" id="RCZG01000010">
    <property type="protein sequence ID" value="TPG32045.1"/>
    <property type="molecule type" value="Genomic_DNA"/>
</dbReference>
<evidence type="ECO:0000313" key="2">
    <source>
        <dbReference type="EMBL" id="TPG32045.1"/>
    </source>
</evidence>
<dbReference type="Proteomes" id="UP000320095">
    <property type="component" value="Unassembled WGS sequence"/>
</dbReference>
<evidence type="ECO:0000313" key="3">
    <source>
        <dbReference type="Proteomes" id="UP000320095"/>
    </source>
</evidence>
<sequence>MLTAIVLTASCGSSTSPPPEPVPTSTQPTTGHGAYASCLAENGVSTPPVGPGTPPGVDEQVWAKAQQACADEAPGPPA</sequence>
<proteinExistence type="predicted"/>
<name>A0A502E2X4_9MYCO</name>